<evidence type="ECO:0008006" key="3">
    <source>
        <dbReference type="Google" id="ProtNLM"/>
    </source>
</evidence>
<keyword evidence="2" id="KW-1185">Reference proteome</keyword>
<feature type="non-terminal residue" evidence="1">
    <location>
        <position position="168"/>
    </location>
</feature>
<dbReference type="EMBL" id="JAGKQM010000013">
    <property type="protein sequence ID" value="KAH0894363.1"/>
    <property type="molecule type" value="Genomic_DNA"/>
</dbReference>
<sequence>MSGAGDVALVEYAHFNWKTFQDSLEKHYGTQIEYMFPGDVEVQALVSNVTASVNGTSMVVDIFKSENVLSLGRQGFESLMKLENRRKGAWNVVLYAPWCPFCQPMEASFDESVGERWLLQSLELMVNKRSFAIRELHLGSFPTILVFPNKYPSEKRCVDSLTSLLNLV</sequence>
<accession>A0ABQ8APF4</accession>
<protein>
    <recommendedName>
        <fullName evidence="3">Thioredoxin domain-containing protein</fullName>
    </recommendedName>
</protein>
<organism evidence="1 2">
    <name type="scientific">Brassica napus</name>
    <name type="common">Rape</name>
    <dbReference type="NCBI Taxonomy" id="3708"/>
    <lineage>
        <taxon>Eukaryota</taxon>
        <taxon>Viridiplantae</taxon>
        <taxon>Streptophyta</taxon>
        <taxon>Embryophyta</taxon>
        <taxon>Tracheophyta</taxon>
        <taxon>Spermatophyta</taxon>
        <taxon>Magnoliopsida</taxon>
        <taxon>eudicotyledons</taxon>
        <taxon>Gunneridae</taxon>
        <taxon>Pentapetalae</taxon>
        <taxon>rosids</taxon>
        <taxon>malvids</taxon>
        <taxon>Brassicales</taxon>
        <taxon>Brassicaceae</taxon>
        <taxon>Brassiceae</taxon>
        <taxon>Brassica</taxon>
    </lineage>
</organism>
<comment type="caution">
    <text evidence="1">The sequence shown here is derived from an EMBL/GenBank/DDBJ whole genome shotgun (WGS) entry which is preliminary data.</text>
</comment>
<dbReference type="InterPro" id="IPR036249">
    <property type="entry name" value="Thioredoxin-like_sf"/>
</dbReference>
<dbReference type="Gene3D" id="3.40.30.10">
    <property type="entry name" value="Glutaredoxin"/>
    <property type="match status" value="1"/>
</dbReference>
<evidence type="ECO:0000313" key="1">
    <source>
        <dbReference type="EMBL" id="KAH0894363.1"/>
    </source>
</evidence>
<dbReference type="SUPFAM" id="SSF52833">
    <property type="entry name" value="Thioredoxin-like"/>
    <property type="match status" value="1"/>
</dbReference>
<evidence type="ECO:0000313" key="2">
    <source>
        <dbReference type="Proteomes" id="UP000824890"/>
    </source>
</evidence>
<name>A0ABQ8APF4_BRANA</name>
<dbReference type="Proteomes" id="UP000824890">
    <property type="component" value="Unassembled WGS sequence"/>
</dbReference>
<reference evidence="1 2" key="1">
    <citation type="submission" date="2021-05" db="EMBL/GenBank/DDBJ databases">
        <title>Genome Assembly of Synthetic Allotetraploid Brassica napus Reveals Homoeologous Exchanges between Subgenomes.</title>
        <authorList>
            <person name="Davis J.T."/>
        </authorList>
    </citation>
    <scope>NUCLEOTIDE SEQUENCE [LARGE SCALE GENOMIC DNA]</scope>
    <source>
        <strain evidence="2">cv. Da-Ae</strain>
        <tissue evidence="1">Seedling</tissue>
    </source>
</reference>
<gene>
    <name evidence="1" type="ORF">HID58_056792</name>
</gene>
<proteinExistence type="predicted"/>